<evidence type="ECO:0008006" key="5">
    <source>
        <dbReference type="Google" id="ProtNLM"/>
    </source>
</evidence>
<keyword evidence="2" id="KW-0732">Signal</keyword>
<evidence type="ECO:0000256" key="1">
    <source>
        <dbReference type="SAM" id="MobiDB-lite"/>
    </source>
</evidence>
<keyword evidence="4" id="KW-1185">Reference proteome</keyword>
<protein>
    <recommendedName>
        <fullName evidence="5">Cytoplasmic protein</fullName>
    </recommendedName>
</protein>
<sequence>MQWLAATVCICGISTTALSAPVKTDTILLSPPLADNAGTGKVPADLGAMNADSPAPDANREDEEQPVAETQVATPEVLYDVDQLPKPVARMRAQLREAALSGDMERLRMVLEGNELMPTLSLTKIDDPIQFLRDSSGDGDGLEILAILADTLDAGFVHVDQGTAQEMFVWPYFARYPLHQLSPEQKVELYRLVTAGDFAEMESYGVWLFYRIGIGPDGTMHYFVAGE</sequence>
<feature type="region of interest" description="Disordered" evidence="1">
    <location>
        <begin position="39"/>
        <end position="70"/>
    </location>
</feature>
<evidence type="ECO:0000313" key="3">
    <source>
        <dbReference type="EMBL" id="MBO0345507.1"/>
    </source>
</evidence>
<comment type="caution">
    <text evidence="3">The sequence shown here is derived from an EMBL/GenBank/DDBJ whole genome shotgun (WGS) entry which is preliminary data.</text>
</comment>
<evidence type="ECO:0000256" key="2">
    <source>
        <dbReference type="SAM" id="SignalP"/>
    </source>
</evidence>
<feature type="chain" id="PRO_5037795449" description="Cytoplasmic protein" evidence="2">
    <location>
        <begin position="20"/>
        <end position="227"/>
    </location>
</feature>
<accession>A0A939EN61</accession>
<proteinExistence type="predicted"/>
<dbReference type="Proteomes" id="UP000664779">
    <property type="component" value="Unassembled WGS sequence"/>
</dbReference>
<feature type="signal peptide" evidence="2">
    <location>
        <begin position="1"/>
        <end position="19"/>
    </location>
</feature>
<organism evidence="3 4">
    <name type="scientific">Roseibium limicola</name>
    <dbReference type="NCBI Taxonomy" id="2816037"/>
    <lineage>
        <taxon>Bacteria</taxon>
        <taxon>Pseudomonadati</taxon>
        <taxon>Pseudomonadota</taxon>
        <taxon>Alphaproteobacteria</taxon>
        <taxon>Hyphomicrobiales</taxon>
        <taxon>Stappiaceae</taxon>
        <taxon>Roseibium</taxon>
    </lineage>
</organism>
<reference evidence="3" key="1">
    <citation type="submission" date="2021-03" db="EMBL/GenBank/DDBJ databases">
        <title>Roseibium sp. CAU 1637 isolated from Incheon.</title>
        <authorList>
            <person name="Kim W."/>
        </authorList>
    </citation>
    <scope>NUCLEOTIDE SEQUENCE</scope>
    <source>
        <strain evidence="3">CAU 1637</strain>
    </source>
</reference>
<name>A0A939EN61_9HYPH</name>
<gene>
    <name evidence="3" type="ORF">J0X15_09770</name>
</gene>
<dbReference type="AlphaFoldDB" id="A0A939EN61"/>
<dbReference type="EMBL" id="JAFLNF010000003">
    <property type="protein sequence ID" value="MBO0345507.1"/>
    <property type="molecule type" value="Genomic_DNA"/>
</dbReference>
<evidence type="ECO:0000313" key="4">
    <source>
        <dbReference type="Proteomes" id="UP000664779"/>
    </source>
</evidence>